<name>A0ABV8TW73_9ACTN</name>
<accession>A0ABV8TW73</accession>
<sequence>MGGFHYSKEAPGGGWLEIPIGSVRAYKVIHIRREDGLDLLKVELADRTPLSLTVESLVVGSDDPIRIVSKQTSRGWRTEYRSAMGPGQILTVKSMSVRKGNNLKWYDYLRLDVEEWIEDGYAHPLGWEAEAHIVLGG</sequence>
<reference evidence="2" key="1">
    <citation type="journal article" date="2019" name="Int. J. Syst. Evol. Microbiol.">
        <title>The Global Catalogue of Microorganisms (GCM) 10K type strain sequencing project: providing services to taxonomists for standard genome sequencing and annotation.</title>
        <authorList>
            <consortium name="The Broad Institute Genomics Platform"/>
            <consortium name="The Broad Institute Genome Sequencing Center for Infectious Disease"/>
            <person name="Wu L."/>
            <person name="Ma J."/>
        </authorList>
    </citation>
    <scope>NUCLEOTIDE SEQUENCE [LARGE SCALE GENOMIC DNA]</scope>
    <source>
        <strain evidence="2">IBRC-M 10908</strain>
    </source>
</reference>
<evidence type="ECO:0000313" key="2">
    <source>
        <dbReference type="Proteomes" id="UP001595823"/>
    </source>
</evidence>
<comment type="caution">
    <text evidence="1">The sequence shown here is derived from an EMBL/GenBank/DDBJ whole genome shotgun (WGS) entry which is preliminary data.</text>
</comment>
<organism evidence="1 2">
    <name type="scientific">Salininema proteolyticum</name>
    <dbReference type="NCBI Taxonomy" id="1607685"/>
    <lineage>
        <taxon>Bacteria</taxon>
        <taxon>Bacillati</taxon>
        <taxon>Actinomycetota</taxon>
        <taxon>Actinomycetes</taxon>
        <taxon>Glycomycetales</taxon>
        <taxon>Glycomycetaceae</taxon>
        <taxon>Salininema</taxon>
    </lineage>
</organism>
<gene>
    <name evidence="1" type="ORF">ACFPET_07570</name>
</gene>
<dbReference type="Proteomes" id="UP001595823">
    <property type="component" value="Unassembled WGS sequence"/>
</dbReference>
<keyword evidence="2" id="KW-1185">Reference proteome</keyword>
<protein>
    <submittedName>
        <fullName evidence="1">Uncharacterized protein</fullName>
    </submittedName>
</protein>
<proteinExistence type="predicted"/>
<dbReference type="RefSeq" id="WP_380619363.1">
    <property type="nucleotide sequence ID" value="NZ_JBHSDK010000011.1"/>
</dbReference>
<dbReference type="EMBL" id="JBHSDK010000011">
    <property type="protein sequence ID" value="MFC4335054.1"/>
    <property type="molecule type" value="Genomic_DNA"/>
</dbReference>
<evidence type="ECO:0000313" key="1">
    <source>
        <dbReference type="EMBL" id="MFC4335054.1"/>
    </source>
</evidence>